<dbReference type="OrthoDB" id="7172093at2"/>
<name>A0A5C6ZFY0_9FLAO</name>
<dbReference type="PANTHER" id="PTHR43798">
    <property type="entry name" value="MONOACYLGLYCEROL LIPASE"/>
    <property type="match status" value="1"/>
</dbReference>
<proteinExistence type="predicted"/>
<protein>
    <submittedName>
        <fullName evidence="3">Alpha/beta hydrolase</fullName>
    </submittedName>
</protein>
<dbReference type="PRINTS" id="PR00111">
    <property type="entry name" value="ABHYDROLASE"/>
</dbReference>
<dbReference type="Proteomes" id="UP000321578">
    <property type="component" value="Unassembled WGS sequence"/>
</dbReference>
<sequence length="242" mass="27843">MTSEKRTIVFIHYFGGDSGSWKWLDKHLDHNYDSVYLDLPGFNGTEALEELSIRKFAEWIKAQIEGRDLKRYVLCGHSMGAKLALFTAFLMKTNPPEKIILIAPSPPTVENMPAHEKKRMLHHPDEDEAIITVENATCKSMKPKKFDYAVQSQLRIEYKTWGWWIKEGMGTDVSWATKNLDIPTFVICSTSDPVIGMDDIHEEVLPHIQNARLSTFGKSGHLIPMESSRKLAKRINRIMRKW</sequence>
<dbReference type="Gene3D" id="3.40.50.1820">
    <property type="entry name" value="alpha/beta hydrolase"/>
    <property type="match status" value="1"/>
</dbReference>
<comment type="caution">
    <text evidence="3">The sequence shown here is derived from an EMBL/GenBank/DDBJ whole genome shotgun (WGS) entry which is preliminary data.</text>
</comment>
<evidence type="ECO:0000313" key="4">
    <source>
        <dbReference type="Proteomes" id="UP000321578"/>
    </source>
</evidence>
<evidence type="ECO:0000256" key="1">
    <source>
        <dbReference type="ARBA" id="ARBA00022801"/>
    </source>
</evidence>
<accession>A0A5C6ZFY0</accession>
<dbReference type="InterPro" id="IPR000073">
    <property type="entry name" value="AB_hydrolase_1"/>
</dbReference>
<organism evidence="3 4">
    <name type="scientific">Subsaximicrobium wynnwilliamsii</name>
    <dbReference type="NCBI Taxonomy" id="291179"/>
    <lineage>
        <taxon>Bacteria</taxon>
        <taxon>Pseudomonadati</taxon>
        <taxon>Bacteroidota</taxon>
        <taxon>Flavobacteriia</taxon>
        <taxon>Flavobacteriales</taxon>
        <taxon>Flavobacteriaceae</taxon>
        <taxon>Subsaximicrobium</taxon>
    </lineage>
</organism>
<gene>
    <name evidence="3" type="ORF">ESY86_14545</name>
</gene>
<dbReference type="EMBL" id="VORO01000017">
    <property type="protein sequence ID" value="TXD88101.1"/>
    <property type="molecule type" value="Genomic_DNA"/>
</dbReference>
<dbReference type="RefSeq" id="WP_147087319.1">
    <property type="nucleotide sequence ID" value="NZ_VORM01000016.1"/>
</dbReference>
<evidence type="ECO:0000259" key="2">
    <source>
        <dbReference type="Pfam" id="PF12697"/>
    </source>
</evidence>
<dbReference type="Pfam" id="PF12697">
    <property type="entry name" value="Abhydrolase_6"/>
    <property type="match status" value="1"/>
</dbReference>
<dbReference type="PANTHER" id="PTHR43798:SF31">
    <property type="entry name" value="AB HYDROLASE SUPERFAMILY PROTEIN YCLE"/>
    <property type="match status" value="1"/>
</dbReference>
<dbReference type="AlphaFoldDB" id="A0A5C6ZFY0"/>
<dbReference type="GO" id="GO:0016020">
    <property type="term" value="C:membrane"/>
    <property type="evidence" value="ECO:0007669"/>
    <property type="project" value="TreeGrafter"/>
</dbReference>
<reference evidence="3 4" key="1">
    <citation type="submission" date="2019-08" db="EMBL/GenBank/DDBJ databases">
        <title>Genomes of Subsaximicrobium wynnwilliamsii strains.</title>
        <authorList>
            <person name="Bowman J.P."/>
        </authorList>
    </citation>
    <scope>NUCLEOTIDE SEQUENCE [LARGE SCALE GENOMIC DNA]</scope>
    <source>
        <strain evidence="3 4">2-80-2</strain>
    </source>
</reference>
<dbReference type="SUPFAM" id="SSF53474">
    <property type="entry name" value="alpha/beta-Hydrolases"/>
    <property type="match status" value="1"/>
</dbReference>
<dbReference type="InterPro" id="IPR029058">
    <property type="entry name" value="AB_hydrolase_fold"/>
</dbReference>
<keyword evidence="4" id="KW-1185">Reference proteome</keyword>
<dbReference type="GO" id="GO:0016787">
    <property type="term" value="F:hydrolase activity"/>
    <property type="evidence" value="ECO:0007669"/>
    <property type="project" value="UniProtKB-KW"/>
</dbReference>
<evidence type="ECO:0000313" key="3">
    <source>
        <dbReference type="EMBL" id="TXD88101.1"/>
    </source>
</evidence>
<feature type="domain" description="AB hydrolase-1" evidence="2">
    <location>
        <begin position="8"/>
        <end position="232"/>
    </location>
</feature>
<keyword evidence="1 3" id="KW-0378">Hydrolase</keyword>
<dbReference type="InterPro" id="IPR050266">
    <property type="entry name" value="AB_hydrolase_sf"/>
</dbReference>